<evidence type="ECO:0000313" key="9">
    <source>
        <dbReference type="Proteomes" id="UP000295763"/>
    </source>
</evidence>
<keyword evidence="1 6" id="KW-0500">Molybdenum</keyword>
<dbReference type="Pfam" id="PF00174">
    <property type="entry name" value="Oxidored_molyb"/>
    <property type="match status" value="1"/>
</dbReference>
<comment type="catalytic activity">
    <reaction evidence="6">
        <text>L-methionyl-[protein] + a quinone + H2O = L-methionyl-(S)-S-oxide-[protein] + a quinol</text>
        <dbReference type="Rhea" id="RHEA:51292"/>
        <dbReference type="Rhea" id="RHEA-COMP:12313"/>
        <dbReference type="Rhea" id="RHEA-COMP:12315"/>
        <dbReference type="ChEBI" id="CHEBI:15377"/>
        <dbReference type="ChEBI" id="CHEBI:16044"/>
        <dbReference type="ChEBI" id="CHEBI:24646"/>
        <dbReference type="ChEBI" id="CHEBI:44120"/>
        <dbReference type="ChEBI" id="CHEBI:132124"/>
    </reaction>
</comment>
<name>A0A4R2SSR4_9PAST</name>
<dbReference type="InterPro" id="IPR000572">
    <property type="entry name" value="OxRdtase_Mopterin-bd_dom"/>
</dbReference>
<feature type="binding site" evidence="6">
    <location>
        <position position="76"/>
    </location>
    <ligand>
        <name>Mo-molybdopterin</name>
        <dbReference type="ChEBI" id="CHEBI:71302"/>
    </ligand>
</feature>
<feature type="binding site" evidence="6">
    <location>
        <position position="226"/>
    </location>
    <ligand>
        <name>Mo-molybdopterin</name>
        <dbReference type="ChEBI" id="CHEBI:71302"/>
    </ligand>
</feature>
<dbReference type="PANTHER" id="PTHR43032">
    <property type="entry name" value="PROTEIN-METHIONINE-SULFOXIDE REDUCTASE"/>
    <property type="match status" value="1"/>
</dbReference>
<feature type="domain" description="Oxidoreductase molybdopterin-binding" evidence="7">
    <location>
        <begin position="95"/>
        <end position="255"/>
    </location>
</feature>
<comment type="function">
    <text evidence="6">Part of the MsrPQ system that repairs oxidized periplasmic proteins containing methionine sulfoxide residues (Met-O), using respiratory chain electrons. Thus protects these proteins from oxidative-stress damage caused by reactive species of oxygen and chlorine generated by the host defense mechanisms. MsrPQ is essential for the maintenance of envelope integrity under bleach stress, rescuing a wide series of structurally unrelated periplasmic proteins from methionine oxidation. The catalytic subunit MsrP is non-stereospecific, being able to reduce both (R-) and (S-) diastereoisomers of methionine sulfoxide.</text>
</comment>
<feature type="binding site" evidence="6">
    <location>
        <position position="169"/>
    </location>
    <ligand>
        <name>Mo-molybdopterin</name>
        <dbReference type="ChEBI" id="CHEBI:71302"/>
    </ligand>
</feature>
<protein>
    <recommendedName>
        <fullName evidence="6">Protein-methionine-sulfoxide reductase catalytic subunit MsrP</fullName>
        <ecNumber evidence="6">1.8.5.-</ecNumber>
    </recommendedName>
</protein>
<keyword evidence="2 6" id="KW-0479">Metal-binding</keyword>
<organism evidence="8 9">
    <name type="scientific">Cricetibacter osteomyelitidis</name>
    <dbReference type="NCBI Taxonomy" id="1521931"/>
    <lineage>
        <taxon>Bacteria</taxon>
        <taxon>Pseudomonadati</taxon>
        <taxon>Pseudomonadota</taxon>
        <taxon>Gammaproteobacteria</taxon>
        <taxon>Pasteurellales</taxon>
        <taxon>Pasteurellaceae</taxon>
        <taxon>Cricetibacter</taxon>
    </lineage>
</organism>
<feature type="binding site" evidence="6">
    <location>
        <position position="221"/>
    </location>
    <ligand>
        <name>Mo-molybdopterin</name>
        <dbReference type="ChEBI" id="CHEBI:71302"/>
    </ligand>
</feature>
<sequence>MLKFTPRDITPEEIFHQRRKFIKSMGIIGTTVALPQLANAEELLKGTDNRSALNFARDTQNTALSLTPENKVIGYNNYYEFGLDKESPAKFASTLKTDPWSIEISGEVENPLTLNLHQLLTEFPLEERIYRFRCVEAWSMVIPWIGFELNKLLALVKPTDKARFVAFETIYDPENIPGHKNPLFGGNLKYPYTEGLTLAEAMHPLTIMSVGLYGKTLTPQNGAPIRLVVPWKYGFKSIKSIVKIRLTETQPQTTWNLLAPQEYGFYANVNPDVDHPRWSQKTERVIGSGGLFNVKRQPTLPFNGYEKEVAYLYNNLNLKENF</sequence>
<keyword evidence="3 6" id="KW-0732">Signal</keyword>
<comment type="cofactor">
    <cofactor evidence="6">
        <name>Mo-molybdopterin</name>
        <dbReference type="ChEBI" id="CHEBI:71302"/>
    </cofactor>
    <text evidence="6">Binds 1 Mo-molybdopterin (Mo-MPT) cofactor per subunit.</text>
</comment>
<feature type="binding site" evidence="6">
    <location>
        <begin position="237"/>
        <end position="239"/>
    </location>
    <ligand>
        <name>Mo-molybdopterin</name>
        <dbReference type="ChEBI" id="CHEBI:71302"/>
    </ligand>
</feature>
<comment type="caution">
    <text evidence="8">The sequence shown here is derived from an EMBL/GenBank/DDBJ whole genome shotgun (WGS) entry which is preliminary data.</text>
</comment>
<evidence type="ECO:0000256" key="1">
    <source>
        <dbReference type="ARBA" id="ARBA00022505"/>
    </source>
</evidence>
<feature type="binding site" evidence="6">
    <location>
        <position position="134"/>
    </location>
    <ligand>
        <name>Mo-molybdopterin</name>
        <dbReference type="ChEBI" id="CHEBI:71302"/>
    </ligand>
    <ligandPart>
        <name>Mo</name>
        <dbReference type="ChEBI" id="CHEBI:28685"/>
    </ligandPart>
</feature>
<evidence type="ECO:0000256" key="5">
    <source>
        <dbReference type="ARBA" id="ARBA00023002"/>
    </source>
</evidence>
<dbReference type="Proteomes" id="UP000295763">
    <property type="component" value="Unassembled WGS sequence"/>
</dbReference>
<keyword evidence="4" id="KW-0574">Periplasm</keyword>
<proteinExistence type="inferred from homology"/>
<evidence type="ECO:0000256" key="3">
    <source>
        <dbReference type="ARBA" id="ARBA00022729"/>
    </source>
</evidence>
<gene>
    <name evidence="6" type="primary">msrP</name>
    <name evidence="8" type="ORF">EDC44_12425</name>
</gene>
<dbReference type="GO" id="GO:0043546">
    <property type="term" value="F:molybdopterin cofactor binding"/>
    <property type="evidence" value="ECO:0007669"/>
    <property type="project" value="UniProtKB-UniRule"/>
</dbReference>
<dbReference type="SUPFAM" id="SSF56524">
    <property type="entry name" value="Oxidoreductase molybdopterin-binding domain"/>
    <property type="match status" value="1"/>
</dbReference>
<dbReference type="GO" id="GO:0046872">
    <property type="term" value="F:metal ion binding"/>
    <property type="evidence" value="ECO:0007669"/>
    <property type="project" value="UniProtKB-KW"/>
</dbReference>
<dbReference type="HAMAP" id="MF_01206">
    <property type="entry name" value="MsrP"/>
    <property type="match status" value="1"/>
</dbReference>
<reference evidence="8 9" key="1">
    <citation type="submission" date="2019-03" db="EMBL/GenBank/DDBJ databases">
        <title>Genomic Encyclopedia of Type Strains, Phase IV (KMG-IV): sequencing the most valuable type-strain genomes for metagenomic binning, comparative biology and taxonomic classification.</title>
        <authorList>
            <person name="Goeker M."/>
        </authorList>
    </citation>
    <scope>NUCLEOTIDE SEQUENCE [LARGE SCALE GENOMIC DNA]</scope>
    <source>
        <strain evidence="8 9">DSM 28404</strain>
    </source>
</reference>
<dbReference type="NCBIfam" id="NF003767">
    <property type="entry name" value="PRK05363.1"/>
    <property type="match status" value="1"/>
</dbReference>
<dbReference type="AlphaFoldDB" id="A0A4R2SSR4"/>
<dbReference type="RefSeq" id="WP_131978258.1">
    <property type="nucleotide sequence ID" value="NZ_SLYB01000024.1"/>
</dbReference>
<dbReference type="PANTHER" id="PTHR43032:SF3">
    <property type="entry name" value="PROTEIN-METHIONINE-SULFOXIDE REDUCTASE CATALYTIC SUBUNIT MSRP"/>
    <property type="match status" value="1"/>
</dbReference>
<evidence type="ECO:0000313" key="8">
    <source>
        <dbReference type="EMBL" id="TCP92225.1"/>
    </source>
</evidence>
<keyword evidence="5 6" id="KW-0560">Oxidoreductase</keyword>
<evidence type="ECO:0000256" key="4">
    <source>
        <dbReference type="ARBA" id="ARBA00022764"/>
    </source>
</evidence>
<accession>A0A4R2SSR4</accession>
<dbReference type="InterPro" id="IPR022867">
    <property type="entry name" value="MsrP"/>
</dbReference>
<evidence type="ECO:0000256" key="6">
    <source>
        <dbReference type="HAMAP-Rule" id="MF_01206"/>
    </source>
</evidence>
<dbReference type="InterPro" id="IPR036374">
    <property type="entry name" value="OxRdtase_Mopterin-bd_sf"/>
</dbReference>
<comment type="subunit">
    <text evidence="6">Heterodimer of a catalytic subunit (MsrP) and a heme-binding subunit (MsrQ).</text>
</comment>
<feature type="binding site" evidence="6">
    <location>
        <begin position="79"/>
        <end position="80"/>
    </location>
    <ligand>
        <name>Mo-molybdopterin</name>
        <dbReference type="ChEBI" id="CHEBI:71302"/>
    </ligand>
</feature>
<dbReference type="GO" id="GO:0016672">
    <property type="term" value="F:oxidoreductase activity, acting on a sulfur group of donors, quinone or similar compound as acceptor"/>
    <property type="evidence" value="ECO:0007669"/>
    <property type="project" value="UniProtKB-UniRule"/>
</dbReference>
<dbReference type="EC" id="1.8.5.-" evidence="6"/>
<keyword evidence="9" id="KW-1185">Reference proteome</keyword>
<dbReference type="Gene3D" id="3.90.420.10">
    <property type="entry name" value="Oxidoreductase, molybdopterin-binding domain"/>
    <property type="match status" value="1"/>
</dbReference>
<dbReference type="OrthoDB" id="9795587at2"/>
<dbReference type="EMBL" id="SLYB01000024">
    <property type="protein sequence ID" value="TCP92225.1"/>
    <property type="molecule type" value="Genomic_DNA"/>
</dbReference>
<comment type="similarity">
    <text evidence="6">Belongs to the MsrP family.</text>
</comment>
<dbReference type="GO" id="GO:0030091">
    <property type="term" value="P:protein repair"/>
    <property type="evidence" value="ECO:0007669"/>
    <property type="project" value="UniProtKB-UniRule"/>
</dbReference>
<evidence type="ECO:0000256" key="2">
    <source>
        <dbReference type="ARBA" id="ARBA00022723"/>
    </source>
</evidence>
<comment type="catalytic activity">
    <reaction evidence="6">
        <text>L-methionyl-[protein] + a quinone + H2O = L-methionyl-(R)-S-oxide-[protein] + a quinol</text>
        <dbReference type="Rhea" id="RHEA:51296"/>
        <dbReference type="Rhea" id="RHEA-COMP:12313"/>
        <dbReference type="Rhea" id="RHEA-COMP:12314"/>
        <dbReference type="ChEBI" id="CHEBI:15377"/>
        <dbReference type="ChEBI" id="CHEBI:16044"/>
        <dbReference type="ChEBI" id="CHEBI:24646"/>
        <dbReference type="ChEBI" id="CHEBI:45764"/>
        <dbReference type="ChEBI" id="CHEBI:132124"/>
    </reaction>
</comment>
<evidence type="ECO:0000259" key="7">
    <source>
        <dbReference type="Pfam" id="PF00174"/>
    </source>
</evidence>